<reference evidence="1 2" key="1">
    <citation type="journal article" date="2022" name="New Phytol.">
        <title>Ecological generalism drives hyperdiversity of secondary metabolite gene clusters in xylarialean endophytes.</title>
        <authorList>
            <person name="Franco M.E.E."/>
            <person name="Wisecaver J.H."/>
            <person name="Arnold A.E."/>
            <person name="Ju Y.M."/>
            <person name="Slot J.C."/>
            <person name="Ahrendt S."/>
            <person name="Moore L.P."/>
            <person name="Eastman K.E."/>
            <person name="Scott K."/>
            <person name="Konkel Z."/>
            <person name="Mondo S.J."/>
            <person name="Kuo A."/>
            <person name="Hayes R.D."/>
            <person name="Haridas S."/>
            <person name="Andreopoulos B."/>
            <person name="Riley R."/>
            <person name="LaButti K."/>
            <person name="Pangilinan J."/>
            <person name="Lipzen A."/>
            <person name="Amirebrahimi M."/>
            <person name="Yan J."/>
            <person name="Adam C."/>
            <person name="Keymanesh K."/>
            <person name="Ng V."/>
            <person name="Louie K."/>
            <person name="Northen T."/>
            <person name="Drula E."/>
            <person name="Henrissat B."/>
            <person name="Hsieh H.M."/>
            <person name="Youens-Clark K."/>
            <person name="Lutzoni F."/>
            <person name="Miadlikowska J."/>
            <person name="Eastwood D.C."/>
            <person name="Hamelin R.C."/>
            <person name="Grigoriev I.V."/>
            <person name="U'Ren J.M."/>
        </authorList>
    </citation>
    <scope>NUCLEOTIDE SEQUENCE [LARGE SCALE GENOMIC DNA]</scope>
    <source>
        <strain evidence="1 2">CBS 119005</strain>
    </source>
</reference>
<protein>
    <submittedName>
        <fullName evidence="1">Glycosyltransferase family 41 protein</fullName>
    </submittedName>
</protein>
<comment type="caution">
    <text evidence="1">The sequence shown here is derived from an EMBL/GenBank/DDBJ whole genome shotgun (WGS) entry which is preliminary data.</text>
</comment>
<organism evidence="1 2">
    <name type="scientific">Hypoxylon rubiginosum</name>
    <dbReference type="NCBI Taxonomy" id="110542"/>
    <lineage>
        <taxon>Eukaryota</taxon>
        <taxon>Fungi</taxon>
        <taxon>Dikarya</taxon>
        <taxon>Ascomycota</taxon>
        <taxon>Pezizomycotina</taxon>
        <taxon>Sordariomycetes</taxon>
        <taxon>Xylariomycetidae</taxon>
        <taxon>Xylariales</taxon>
        <taxon>Hypoxylaceae</taxon>
        <taxon>Hypoxylon</taxon>
    </lineage>
</organism>
<evidence type="ECO:0000313" key="1">
    <source>
        <dbReference type="EMBL" id="KAI4867793.1"/>
    </source>
</evidence>
<dbReference type="EMBL" id="MU393444">
    <property type="protein sequence ID" value="KAI4867793.1"/>
    <property type="molecule type" value="Genomic_DNA"/>
</dbReference>
<gene>
    <name evidence="1" type="ORF">F4820DRAFT_467404</name>
</gene>
<evidence type="ECO:0000313" key="2">
    <source>
        <dbReference type="Proteomes" id="UP001497700"/>
    </source>
</evidence>
<accession>A0ACB9Z9X4</accession>
<name>A0ACB9Z9X4_9PEZI</name>
<keyword evidence="2" id="KW-1185">Reference proteome</keyword>
<dbReference type="Proteomes" id="UP001497700">
    <property type="component" value="Unassembled WGS sequence"/>
</dbReference>
<proteinExistence type="predicted"/>
<sequence>MLPSVQMHQMVQSPQYLDSPSSFQIDRRRDRLYFPHYARTTARASEPLQGFGYASPHRAFPIRCSQPLTLPTHPRPNAFMIPSHVSDHDEHQLRRKTPNGTIDAGYDGNPAQLASGPPPLKHMILPTSSSLVPNAAYSQHDRYGSNRPTKPSVDDWAFQSPLRPGVSDLGGGWRRGFNNDSHALMALDCAPNGPLPGYFPYNNGVQVPTALQPIYQHSPSPALFDNGGLLPPWPGANLPTYHPTAQSGGSNYRYLNHHPVSHLRPSNALMQPKASFNNLTRYEEGPASLQTPSQGLESLTLEPEQYGGSGSEFDESSAPAMFKEKALAHAQRSYIELLAYLHQSKKSQSRSSQESRSSKMVIFPKLPKPPSQPGCVLTPRQSQASHPYTGLGGGGSHVISPKLDAPLDLYRHQALEHQLRGGDTSNAAFYHLFNPTENSRYSAAGSERGRMQATPLSSAKADVEMLTHLCEQSGWKWIDGMLLGGCLHYGLEHYEQSLEWFQRIISLDENHIEAISNVAATLYCLNLHEEAEKHWRRAVRLRPSYLEAVEHLVGLLCSSHRSKEAVDIISFVQESIRFSDGRVNCDANLGVTYGAAESGVYARCEPAGNNSNAVESRQPGFGSSGYCVAGSENGRVIALIHAKGNMLYALKDIDRASEAFEEAVLISAGKKLKCIHSLIRRIQLVLSPVDAQGFARRSNQHASFTVPLLLPPERARHTAQLVFATHGELPGLRFIPDGSLKRSAISTTSNSLLSLAKIFQDAMSNGCSFPRLLRQPSGIGDILALYYLSLSLSESPSTANNVGILLASVQYTSSAPQLQMLESPGMPQIPGIIPGSGLALALAYYNYGLTLDSKHVHLHTNLGSLLKDIGQLDLAIQMYEQAVACDGNFDIALTNLANAVKDRGRISDAIKYYRRAVSSNPEFAEAVCGLSTALNSVCDWSGRGGVLLHGGTYDRWHVDDKGMLRDVKNEGVGSGLMKKVVDIVLKQLTDSCHWGSGTLRNGALEVLAPQLMVLSADEPRTELDIEYELRKWAGRPWEGSKILRLAERSMKVAMRRWYQDKYVHCRSSQSGYHRLRLPTSLAIPAAPTVLPFHTFTCPLTAKDIRMISQRNAARISCSTLKSSWLPGSVYSPPPPPNPQLNIGYVSSDFNNHPLAHLMQSVFGFHDPSRAKAFCYATTASDKSVHRLQIEREAPVFRDVSNWPSEKLVQQIVRDEIHILINLNGYTRGARNEIFAARPAPVQMSFMGFAGTLGAEWCDYILADKTAIPPSTLRPKRNNISFEDVLRDGEFSETGDWMYSENIVFCRDTFFCCDHAQSCDADERTMTWKNEQRRRWKMRKELFPTLPDDTIILGNFNQLYKIDPSTFRTWLRILSNVPKAILWLLRFPELGESNLKRTAKAWAGEEVASRIIFTDVAPKQQHISRARVCDLFLDTPECNAHTTAADVLWSSTPLLTLPRYPYKMCSRMAASILKGALPKTPEGDEVALELIASDDADYENLATRLAGNLSYRYVDRQYCEGYGRLAEMRKILFEAKWTCALFDTRRWVDDLERAYEEAWRRWEAGEGGDIYL</sequence>